<dbReference type="Proteomes" id="UP000235803">
    <property type="component" value="Unassembled WGS sequence"/>
</dbReference>
<name>A0A2N7U8F9_9GAMM</name>
<proteinExistence type="predicted"/>
<dbReference type="EMBL" id="PNRF01000012">
    <property type="protein sequence ID" value="PMR76703.1"/>
    <property type="molecule type" value="Genomic_DNA"/>
</dbReference>
<keyword evidence="2" id="KW-1185">Reference proteome</keyword>
<evidence type="ECO:0008006" key="3">
    <source>
        <dbReference type="Google" id="ProtNLM"/>
    </source>
</evidence>
<dbReference type="AlphaFoldDB" id="A0A2N7U8F9"/>
<dbReference type="OrthoDB" id="7871407at2"/>
<sequence length="72" mass="8399">MTHTVTAAYDSAMKATNAYDELVSEGFPREKLYFDRGTNQIKVIIPETSQPEVKDILRRHEPDEVWTRPFEE</sequence>
<comment type="caution">
    <text evidence="1">The sequence shown here is derived from an EMBL/GenBank/DDBJ whole genome shotgun (WGS) entry which is preliminary data.</text>
</comment>
<protein>
    <recommendedName>
        <fullName evidence="3">SPOR domain-containing protein</fullName>
    </recommendedName>
</protein>
<dbReference type="RefSeq" id="WP_102652606.1">
    <property type="nucleotide sequence ID" value="NZ_PNRF01000012.1"/>
</dbReference>
<reference evidence="1 2" key="1">
    <citation type="submission" date="2018-01" db="EMBL/GenBank/DDBJ databases">
        <title>Halomonas endophytica sp. nov., isolated from storage liquid in the stems of Populus euphratica.</title>
        <authorList>
            <person name="Chen C."/>
        </authorList>
    </citation>
    <scope>NUCLEOTIDE SEQUENCE [LARGE SCALE GENOMIC DNA]</scope>
    <source>
        <strain evidence="1 2">MC28</strain>
    </source>
</reference>
<organism evidence="1 2">
    <name type="scientific">Billgrantia endophytica</name>
    <dbReference type="NCBI Taxonomy" id="2033802"/>
    <lineage>
        <taxon>Bacteria</taxon>
        <taxon>Pseudomonadati</taxon>
        <taxon>Pseudomonadota</taxon>
        <taxon>Gammaproteobacteria</taxon>
        <taxon>Oceanospirillales</taxon>
        <taxon>Halomonadaceae</taxon>
        <taxon>Billgrantia</taxon>
    </lineage>
</organism>
<gene>
    <name evidence="1" type="ORF">C1H69_05230</name>
</gene>
<evidence type="ECO:0000313" key="1">
    <source>
        <dbReference type="EMBL" id="PMR76703.1"/>
    </source>
</evidence>
<accession>A0A2N7U8F9</accession>
<evidence type="ECO:0000313" key="2">
    <source>
        <dbReference type="Proteomes" id="UP000235803"/>
    </source>
</evidence>